<accession>A0A9J2P1V5</accession>
<keyword evidence="1" id="KW-0812">Transmembrane</keyword>
<evidence type="ECO:0000256" key="1">
    <source>
        <dbReference type="SAM" id="Phobius"/>
    </source>
</evidence>
<feature type="chain" id="PRO_5039903395" evidence="2">
    <location>
        <begin position="27"/>
        <end position="381"/>
    </location>
</feature>
<sequence length="381" mass="42732">MITFLEHLVQSIVATALFILFSTCNASNINEIMSLTNLFKFSPQSDCLDECATPLVIAVYDMVAYGNSQTHFGDLCIEYSSALTCFEKNAEQCRANIRLFKLITSGLDIACDSDRSVFDNAFACVDVFRDKPLSECERSCHLYGGLSNWTSSKYMKALPAGGESALLLSLRDAGTFCSGLSCYLSCAQTHLNFMCGEDGERILELFTRPLQEMARHYRTAPAEQKTLLRSIAIPDECAKTVRIQNEDHLIFNEGVLRDVNVNDFFSELLLDNFEKNKKRKPDSDYFDLSLVNIDRADRQANGLQKNTGSVAYVVLTFIFVFLVLFVTLLGLVVTIMWCCVTTRKSRRKMTYALRFISAVSPPVRDNSIKSPARPLTASKEK</sequence>
<keyword evidence="2" id="KW-0732">Signal</keyword>
<keyword evidence="1" id="KW-1133">Transmembrane helix</keyword>
<dbReference type="WBParaSite" id="ALUE_0000351901-mRNA-1">
    <property type="protein sequence ID" value="ALUE_0000351901-mRNA-1"/>
    <property type="gene ID" value="ALUE_0000351901"/>
</dbReference>
<evidence type="ECO:0000313" key="5">
    <source>
        <dbReference type="WBParaSite" id="ALUE_0000351901-mRNA-1"/>
    </source>
</evidence>
<dbReference type="InterPro" id="IPR029153">
    <property type="entry name" value="CPG4"/>
</dbReference>
<reference evidence="5" key="1">
    <citation type="submission" date="2023-03" db="UniProtKB">
        <authorList>
            <consortium name="WormBaseParasite"/>
        </authorList>
    </citation>
    <scope>IDENTIFICATION</scope>
</reference>
<dbReference type="Proteomes" id="UP000036681">
    <property type="component" value="Unplaced"/>
</dbReference>
<keyword evidence="4" id="KW-1185">Reference proteome</keyword>
<evidence type="ECO:0000313" key="4">
    <source>
        <dbReference type="Proteomes" id="UP000036681"/>
    </source>
</evidence>
<dbReference type="Pfam" id="PF15481">
    <property type="entry name" value="CPG4"/>
    <property type="match status" value="1"/>
</dbReference>
<evidence type="ECO:0000259" key="3">
    <source>
        <dbReference type="Pfam" id="PF15481"/>
    </source>
</evidence>
<feature type="signal peptide" evidence="2">
    <location>
        <begin position="1"/>
        <end position="26"/>
    </location>
</feature>
<evidence type="ECO:0000256" key="2">
    <source>
        <dbReference type="SAM" id="SignalP"/>
    </source>
</evidence>
<dbReference type="AlphaFoldDB" id="A0A9J2P1V5"/>
<keyword evidence="1" id="KW-0472">Membrane</keyword>
<dbReference type="InterPro" id="IPR053123">
    <property type="entry name" value="CPG4-like"/>
</dbReference>
<dbReference type="PANTHER" id="PTHR37442:SF1">
    <property type="entry name" value="CHONDROITIN PROTEOGLYCAN 4 DOMAIN-CONTAINING PROTEIN"/>
    <property type="match status" value="1"/>
</dbReference>
<protein>
    <submittedName>
        <fullName evidence="5">Chondroitin proteoglycan 4 domain-containing protein</fullName>
    </submittedName>
</protein>
<proteinExistence type="predicted"/>
<feature type="transmembrane region" description="Helical" evidence="1">
    <location>
        <begin position="310"/>
        <end position="340"/>
    </location>
</feature>
<organism evidence="4 5">
    <name type="scientific">Ascaris lumbricoides</name>
    <name type="common">Giant roundworm</name>
    <dbReference type="NCBI Taxonomy" id="6252"/>
    <lineage>
        <taxon>Eukaryota</taxon>
        <taxon>Metazoa</taxon>
        <taxon>Ecdysozoa</taxon>
        <taxon>Nematoda</taxon>
        <taxon>Chromadorea</taxon>
        <taxon>Rhabditida</taxon>
        <taxon>Spirurina</taxon>
        <taxon>Ascaridomorpha</taxon>
        <taxon>Ascaridoidea</taxon>
        <taxon>Ascarididae</taxon>
        <taxon>Ascaris</taxon>
    </lineage>
</organism>
<name>A0A9J2P1V5_ASCLU</name>
<dbReference type="PANTHER" id="PTHR37442">
    <property type="entry name" value="F18A1.7 PROTEIN-RELATED"/>
    <property type="match status" value="1"/>
</dbReference>
<feature type="domain" description="Chondroitin proteoglycan 4" evidence="3">
    <location>
        <begin position="47"/>
        <end position="141"/>
    </location>
</feature>